<evidence type="ECO:0000256" key="3">
    <source>
        <dbReference type="ARBA" id="ARBA00023163"/>
    </source>
</evidence>
<dbReference type="PANTHER" id="PTHR30204">
    <property type="entry name" value="REDOX-CYCLING DRUG-SENSING TRANSCRIPTIONAL ACTIVATOR SOXR"/>
    <property type="match status" value="1"/>
</dbReference>
<sequence>MLSIGKLSGLTGVKVPTIRYYEQIGLLPKPERNEGGQRIYDNTSRERLNFIRHARELGFPLDDIRELLALSDDPDQSCEAIDALAKRQLAEVEHRLVRLNALHKELERMIAQCTCGTVQTCRVIQVLGDHGLCEADHRTMTSHDIERECLT</sequence>
<dbReference type="CDD" id="cd04785">
    <property type="entry name" value="HTH_CadR-PbrR-like"/>
    <property type="match status" value="1"/>
</dbReference>
<dbReference type="Proteomes" id="UP000578000">
    <property type="component" value="Unassembled WGS sequence"/>
</dbReference>
<dbReference type="AlphaFoldDB" id="A0A841QCQ0"/>
<dbReference type="InterPro" id="IPR015358">
    <property type="entry name" value="Tscrpt_reg_MerR_DNA-bd"/>
</dbReference>
<reference evidence="5 6" key="1">
    <citation type="submission" date="2020-08" db="EMBL/GenBank/DDBJ databases">
        <title>Genomic Encyclopedia of Type Strains, Phase IV (KMG-IV): sequencing the most valuable type-strain genomes for metagenomic binning, comparative biology and taxonomic classification.</title>
        <authorList>
            <person name="Goeker M."/>
        </authorList>
    </citation>
    <scope>NUCLEOTIDE SEQUENCE [LARGE SCALE GENOMIC DNA]</scope>
    <source>
        <strain evidence="5 6">DSM 4491</strain>
    </source>
</reference>
<dbReference type="SMART" id="SM00422">
    <property type="entry name" value="HTH_MERR"/>
    <property type="match status" value="1"/>
</dbReference>
<keyword evidence="1" id="KW-0805">Transcription regulation</keyword>
<feature type="domain" description="HTH merR-type" evidence="4">
    <location>
        <begin position="1"/>
        <end position="70"/>
    </location>
</feature>
<accession>A0A841QCQ0</accession>
<dbReference type="Pfam" id="PF00376">
    <property type="entry name" value="MerR"/>
    <property type="match status" value="1"/>
</dbReference>
<evidence type="ECO:0000313" key="6">
    <source>
        <dbReference type="Proteomes" id="UP000578000"/>
    </source>
</evidence>
<evidence type="ECO:0000313" key="5">
    <source>
        <dbReference type="EMBL" id="MBB6456619.1"/>
    </source>
</evidence>
<dbReference type="PROSITE" id="PS50937">
    <property type="entry name" value="HTH_MERR_2"/>
    <property type="match status" value="1"/>
</dbReference>
<dbReference type="PANTHER" id="PTHR30204:SF94">
    <property type="entry name" value="HEAVY METAL-DEPENDENT TRANSCRIPTIONAL REGULATOR HI_0293-RELATED"/>
    <property type="match status" value="1"/>
</dbReference>
<name>A0A841QCQ0_9PROT</name>
<dbReference type="InterPro" id="IPR000551">
    <property type="entry name" value="MerR-type_HTH_dom"/>
</dbReference>
<dbReference type="InterPro" id="IPR047057">
    <property type="entry name" value="MerR_fam"/>
</dbReference>
<keyword evidence="6" id="KW-1185">Reference proteome</keyword>
<evidence type="ECO:0000256" key="1">
    <source>
        <dbReference type="ARBA" id="ARBA00023015"/>
    </source>
</evidence>
<protein>
    <submittedName>
        <fullName evidence="5">DNA-binding transcriptional MerR regulator</fullName>
    </submittedName>
</protein>
<organism evidence="5 6">
    <name type="scientific">Acetobacter lovaniensis</name>
    <dbReference type="NCBI Taxonomy" id="104100"/>
    <lineage>
        <taxon>Bacteria</taxon>
        <taxon>Pseudomonadati</taxon>
        <taxon>Pseudomonadota</taxon>
        <taxon>Alphaproteobacteria</taxon>
        <taxon>Acetobacterales</taxon>
        <taxon>Acetobacteraceae</taxon>
        <taxon>Acetobacter</taxon>
    </lineage>
</organism>
<proteinExistence type="predicted"/>
<evidence type="ECO:0000259" key="4">
    <source>
        <dbReference type="PROSITE" id="PS50937"/>
    </source>
</evidence>
<comment type="caution">
    <text evidence="5">The sequence shown here is derived from an EMBL/GenBank/DDBJ whole genome shotgun (WGS) entry which is preliminary data.</text>
</comment>
<keyword evidence="3" id="KW-0804">Transcription</keyword>
<dbReference type="PRINTS" id="PR00040">
    <property type="entry name" value="HTHMERR"/>
</dbReference>
<dbReference type="Pfam" id="PF09278">
    <property type="entry name" value="MerR-DNA-bind"/>
    <property type="match status" value="1"/>
</dbReference>
<dbReference type="SUPFAM" id="SSF46955">
    <property type="entry name" value="Putative DNA-binding domain"/>
    <property type="match status" value="1"/>
</dbReference>
<gene>
    <name evidence="5" type="ORF">HNR55_001193</name>
</gene>
<dbReference type="RefSeq" id="WP_166112665.1">
    <property type="nucleotide sequence ID" value="NZ_BAABDB010000034.1"/>
</dbReference>
<keyword evidence="2 5" id="KW-0238">DNA-binding</keyword>
<dbReference type="EMBL" id="JACHIE010000003">
    <property type="protein sequence ID" value="MBB6456619.1"/>
    <property type="molecule type" value="Genomic_DNA"/>
</dbReference>
<dbReference type="InterPro" id="IPR009061">
    <property type="entry name" value="DNA-bd_dom_put_sf"/>
</dbReference>
<dbReference type="Gene3D" id="1.10.1660.10">
    <property type="match status" value="1"/>
</dbReference>
<dbReference type="GO" id="GO:0003700">
    <property type="term" value="F:DNA-binding transcription factor activity"/>
    <property type="evidence" value="ECO:0007669"/>
    <property type="project" value="InterPro"/>
</dbReference>
<dbReference type="GO" id="GO:0003677">
    <property type="term" value="F:DNA binding"/>
    <property type="evidence" value="ECO:0007669"/>
    <property type="project" value="UniProtKB-KW"/>
</dbReference>
<evidence type="ECO:0000256" key="2">
    <source>
        <dbReference type="ARBA" id="ARBA00023125"/>
    </source>
</evidence>
<dbReference type="PROSITE" id="PS00552">
    <property type="entry name" value="HTH_MERR_1"/>
    <property type="match status" value="1"/>
</dbReference>